<proteinExistence type="inferred from homology"/>
<dbReference type="PANTHER" id="PTHR33603:SF1">
    <property type="entry name" value="RIBOSOMAL RNA LARGE SUBUNIT METHYLTRANSFERASE H"/>
    <property type="match status" value="1"/>
</dbReference>
<keyword evidence="2 5" id="KW-0808">Transferase</keyword>
<dbReference type="HAMAP" id="MF_00658">
    <property type="entry name" value="23SrRNA_methyltr_H"/>
    <property type="match status" value="1"/>
</dbReference>
<organism evidence="6 7">
    <name type="scientific">Plastoroseomonas arctica</name>
    <dbReference type="NCBI Taxonomy" id="1509237"/>
    <lineage>
        <taxon>Bacteria</taxon>
        <taxon>Pseudomonadati</taxon>
        <taxon>Pseudomonadota</taxon>
        <taxon>Alphaproteobacteria</taxon>
        <taxon>Acetobacterales</taxon>
        <taxon>Acetobacteraceae</taxon>
        <taxon>Plastoroseomonas</taxon>
    </lineage>
</organism>
<dbReference type="InterPro" id="IPR029026">
    <property type="entry name" value="tRNA_m1G_MTases_N"/>
</dbReference>
<dbReference type="SUPFAM" id="SSF75217">
    <property type="entry name" value="alpha/beta knot"/>
    <property type="match status" value="1"/>
</dbReference>
<dbReference type="RefSeq" id="WP_211873774.1">
    <property type="nucleotide sequence ID" value="NZ_JAAEDH010000006.1"/>
</dbReference>
<feature type="binding site" evidence="5">
    <location>
        <position position="91"/>
    </location>
    <ligand>
        <name>S-adenosyl-L-methionine</name>
        <dbReference type="ChEBI" id="CHEBI:59789"/>
    </ligand>
</feature>
<gene>
    <name evidence="5" type="primary">rlmH</name>
    <name evidence="6" type="ORF">GXW79_07305</name>
</gene>
<comment type="subcellular location">
    <subcellularLocation>
        <location evidence="5">Cytoplasm</location>
    </subcellularLocation>
</comment>
<reference evidence="6" key="2">
    <citation type="journal article" date="2021" name="Syst. Appl. Microbiol.">
        <title>Roseomonas hellenica sp. nov., isolated from roots of wild-growing Alkanna tinctoria.</title>
        <authorList>
            <person name="Rat A."/>
            <person name="Naranjo H.D."/>
            <person name="Lebbe L."/>
            <person name="Cnockaert M."/>
            <person name="Krigas N."/>
            <person name="Grigoriadou K."/>
            <person name="Maloupa E."/>
            <person name="Willems A."/>
        </authorList>
    </citation>
    <scope>NUCLEOTIDE SEQUENCE</scope>
    <source>
        <strain evidence="6">LMG 28251</strain>
    </source>
</reference>
<sequence>MGRIKPGPEAALFDHYNGRMRPPLAVTEFAEARGSAAEIRRREGEALLAALAPSTLAVALDLGGAAPGSEGLAAMLVRWQDAGRPLAFLIGGAEGLDPAVLARAEASLSLGPLTWPHFLVRGLLAEQLYRAQMIREGHPYHRPWRP</sequence>
<reference evidence="6" key="1">
    <citation type="submission" date="2020-01" db="EMBL/GenBank/DDBJ databases">
        <authorList>
            <person name="Rat A."/>
        </authorList>
    </citation>
    <scope>NUCLEOTIDE SEQUENCE</scope>
    <source>
        <strain evidence="6">LMG 28251</strain>
    </source>
</reference>
<evidence type="ECO:0000256" key="4">
    <source>
        <dbReference type="ARBA" id="ARBA00038303"/>
    </source>
</evidence>
<dbReference type="EC" id="2.1.1.177" evidence="5"/>
<keyword evidence="3 5" id="KW-0949">S-adenosyl-L-methionine</keyword>
<comment type="subunit">
    <text evidence="5">Homodimer.</text>
</comment>
<evidence type="ECO:0000256" key="1">
    <source>
        <dbReference type="ARBA" id="ARBA00022603"/>
    </source>
</evidence>
<dbReference type="InterPro" id="IPR029028">
    <property type="entry name" value="Alpha/beta_knot_MTases"/>
</dbReference>
<keyword evidence="7" id="KW-1185">Reference proteome</keyword>
<comment type="function">
    <text evidence="5">Specifically methylates the pseudouridine at position 1915 (m3Psi1915) in 23S rRNA.</text>
</comment>
<dbReference type="EMBL" id="JAAEDH010000006">
    <property type="protein sequence ID" value="MBR0654881.1"/>
    <property type="molecule type" value="Genomic_DNA"/>
</dbReference>
<evidence type="ECO:0000313" key="7">
    <source>
        <dbReference type="Proteomes" id="UP001196068"/>
    </source>
</evidence>
<dbReference type="InterPro" id="IPR003742">
    <property type="entry name" value="RlmH-like"/>
</dbReference>
<dbReference type="AlphaFoldDB" id="A0AAF1KLL8"/>
<evidence type="ECO:0000256" key="2">
    <source>
        <dbReference type="ARBA" id="ARBA00022679"/>
    </source>
</evidence>
<comment type="caution">
    <text evidence="6">The sequence shown here is derived from an EMBL/GenBank/DDBJ whole genome shotgun (WGS) entry which is preliminary data.</text>
</comment>
<comment type="catalytic activity">
    <reaction evidence="5">
        <text>pseudouridine(1915) in 23S rRNA + S-adenosyl-L-methionine = N(3)-methylpseudouridine(1915) in 23S rRNA + S-adenosyl-L-homocysteine + H(+)</text>
        <dbReference type="Rhea" id="RHEA:42752"/>
        <dbReference type="Rhea" id="RHEA-COMP:10221"/>
        <dbReference type="Rhea" id="RHEA-COMP:10222"/>
        <dbReference type="ChEBI" id="CHEBI:15378"/>
        <dbReference type="ChEBI" id="CHEBI:57856"/>
        <dbReference type="ChEBI" id="CHEBI:59789"/>
        <dbReference type="ChEBI" id="CHEBI:65314"/>
        <dbReference type="ChEBI" id="CHEBI:74486"/>
        <dbReference type="EC" id="2.1.1.177"/>
    </reaction>
</comment>
<evidence type="ECO:0000313" key="6">
    <source>
        <dbReference type="EMBL" id="MBR0654881.1"/>
    </source>
</evidence>
<keyword evidence="1 5" id="KW-0489">Methyltransferase</keyword>
<keyword evidence="5" id="KW-0963">Cytoplasm</keyword>
<feature type="binding site" evidence="5">
    <location>
        <position position="60"/>
    </location>
    <ligand>
        <name>S-adenosyl-L-methionine</name>
        <dbReference type="ChEBI" id="CHEBI:59789"/>
    </ligand>
</feature>
<dbReference type="PANTHER" id="PTHR33603">
    <property type="entry name" value="METHYLTRANSFERASE"/>
    <property type="match status" value="1"/>
</dbReference>
<comment type="similarity">
    <text evidence="4 5">Belongs to the RNA methyltransferase RlmH family.</text>
</comment>
<dbReference type="Pfam" id="PF02590">
    <property type="entry name" value="SPOUT_MTase"/>
    <property type="match status" value="1"/>
</dbReference>
<dbReference type="PIRSF" id="PIRSF004505">
    <property type="entry name" value="MT_bac"/>
    <property type="match status" value="1"/>
</dbReference>
<name>A0AAF1KLL8_9PROT</name>
<dbReference type="GO" id="GO:0005737">
    <property type="term" value="C:cytoplasm"/>
    <property type="evidence" value="ECO:0007669"/>
    <property type="project" value="UniProtKB-SubCell"/>
</dbReference>
<feature type="binding site" evidence="5">
    <location>
        <begin position="110"/>
        <end position="115"/>
    </location>
    <ligand>
        <name>S-adenosyl-L-methionine</name>
        <dbReference type="ChEBI" id="CHEBI:59789"/>
    </ligand>
</feature>
<protein>
    <recommendedName>
        <fullName evidence="5">Ribosomal RNA large subunit methyltransferase H</fullName>
        <ecNumber evidence="5">2.1.1.177</ecNumber>
    </recommendedName>
    <alternativeName>
        <fullName evidence="5">23S rRNA (pseudouridine1915-N3)-methyltransferase</fullName>
    </alternativeName>
    <alternativeName>
        <fullName evidence="5">23S rRNA m3Psi1915 methyltransferase</fullName>
    </alternativeName>
    <alternativeName>
        <fullName evidence="5">rRNA (pseudouridine-N3-)-methyltransferase RlmH</fullName>
    </alternativeName>
</protein>
<dbReference type="Gene3D" id="3.40.1280.10">
    <property type="match status" value="1"/>
</dbReference>
<evidence type="ECO:0000256" key="5">
    <source>
        <dbReference type="HAMAP-Rule" id="MF_00658"/>
    </source>
</evidence>
<accession>A0AAF1KLL8</accession>
<keyword evidence="5" id="KW-0698">rRNA processing</keyword>
<dbReference type="Proteomes" id="UP001196068">
    <property type="component" value="Unassembled WGS sequence"/>
</dbReference>
<dbReference type="CDD" id="cd18081">
    <property type="entry name" value="RlmH-like"/>
    <property type="match status" value="1"/>
</dbReference>
<evidence type="ECO:0000256" key="3">
    <source>
        <dbReference type="ARBA" id="ARBA00022691"/>
    </source>
</evidence>
<dbReference type="GO" id="GO:0070038">
    <property type="term" value="F:rRNA (pseudouridine-N3-)-methyltransferase activity"/>
    <property type="evidence" value="ECO:0007669"/>
    <property type="project" value="UniProtKB-UniRule"/>
</dbReference>